<evidence type="ECO:0000256" key="8">
    <source>
        <dbReference type="ARBA" id="ARBA00023264"/>
    </source>
</evidence>
<evidence type="ECO:0000256" key="13">
    <source>
        <dbReference type="HAMAP-Rule" id="MF_00394"/>
    </source>
</evidence>
<gene>
    <name evidence="13" type="primary">gpsA</name>
    <name evidence="20" type="ORF">Lsha_2634</name>
</gene>
<dbReference type="UniPathway" id="UPA00940"/>
<feature type="binding site" evidence="13">
    <location>
        <position position="253"/>
    </location>
    <ligand>
        <name>sn-glycerol 3-phosphate</name>
        <dbReference type="ChEBI" id="CHEBI:57597"/>
    </ligand>
</feature>
<protein>
    <recommendedName>
        <fullName evidence="11 13">Glycerol-3-phosphate dehydrogenase [NAD(P)+]</fullName>
        <ecNumber evidence="10 13">1.1.1.94</ecNumber>
    </recommendedName>
    <alternativeName>
        <fullName evidence="13">NAD(P)(+)-dependent glycerol-3-phosphate dehydrogenase</fullName>
    </alternativeName>
    <alternativeName>
        <fullName evidence="12 13">NAD(P)H-dependent dihydroxyacetone-phosphate reductase</fullName>
    </alternativeName>
</protein>
<dbReference type="InterPro" id="IPR006109">
    <property type="entry name" value="G3P_DH_NAD-dep_C"/>
</dbReference>
<dbReference type="eggNOG" id="COG0240">
    <property type="taxonomic scope" value="Bacteria"/>
</dbReference>
<comment type="caution">
    <text evidence="20">The sequence shown here is derived from an EMBL/GenBank/DDBJ whole genome shotgun (WGS) entry which is preliminary data.</text>
</comment>
<keyword evidence="8 13" id="KW-1208">Phospholipid metabolism</keyword>
<dbReference type="PIRSF" id="PIRSF000114">
    <property type="entry name" value="Glycerol-3-P_dh"/>
    <property type="match status" value="1"/>
</dbReference>
<dbReference type="OrthoDB" id="9812273at2"/>
<name>A0A0W0YKL0_9GAMM</name>
<evidence type="ECO:0000256" key="2">
    <source>
        <dbReference type="ARBA" id="ARBA00022516"/>
    </source>
</evidence>
<accession>A0A0W0YKL0</accession>
<feature type="domain" description="Glycerol-3-phosphate dehydrogenase NAD-dependent N-terminal" evidence="18">
    <location>
        <begin position="6"/>
        <end position="157"/>
    </location>
</feature>
<dbReference type="Pfam" id="PF07479">
    <property type="entry name" value="NAD_Gly3P_dh_C"/>
    <property type="match status" value="1"/>
</dbReference>
<feature type="binding site" evidence="13">
    <location>
        <position position="105"/>
    </location>
    <ligand>
        <name>NADPH</name>
        <dbReference type="ChEBI" id="CHEBI:57783"/>
    </ligand>
</feature>
<comment type="catalytic activity">
    <reaction evidence="9">
        <text>sn-glycerol 3-phosphate + NADP(+) = dihydroxyacetone phosphate + NADPH + H(+)</text>
        <dbReference type="Rhea" id="RHEA:11096"/>
        <dbReference type="ChEBI" id="CHEBI:15378"/>
        <dbReference type="ChEBI" id="CHEBI:57597"/>
        <dbReference type="ChEBI" id="CHEBI:57642"/>
        <dbReference type="ChEBI" id="CHEBI:57783"/>
        <dbReference type="ChEBI" id="CHEBI:58349"/>
        <dbReference type="EC" id="1.1.1.94"/>
    </reaction>
    <physiologicalReaction direction="right-to-left" evidence="9">
        <dbReference type="Rhea" id="RHEA:11098"/>
    </physiologicalReaction>
</comment>
<feature type="binding site" evidence="13">
    <location>
        <position position="13"/>
    </location>
    <ligand>
        <name>NADPH</name>
        <dbReference type="ChEBI" id="CHEBI:57783"/>
    </ligand>
</feature>
<evidence type="ECO:0000256" key="12">
    <source>
        <dbReference type="ARBA" id="ARBA00080511"/>
    </source>
</evidence>
<dbReference type="HAMAP" id="MF_00394">
    <property type="entry name" value="NAD_Glyc3P_dehydrog"/>
    <property type="match status" value="1"/>
</dbReference>
<dbReference type="NCBIfam" id="NF000940">
    <property type="entry name" value="PRK00094.1-2"/>
    <property type="match status" value="1"/>
</dbReference>
<evidence type="ECO:0000256" key="11">
    <source>
        <dbReference type="ARBA" id="ARBA00069372"/>
    </source>
</evidence>
<evidence type="ECO:0000256" key="5">
    <source>
        <dbReference type="ARBA" id="ARBA00023027"/>
    </source>
</evidence>
<feature type="binding site" evidence="15">
    <location>
        <position position="105"/>
    </location>
    <ligand>
        <name>substrate</name>
    </ligand>
</feature>
<feature type="binding site" evidence="13">
    <location>
        <position position="279"/>
    </location>
    <ligand>
        <name>NADPH</name>
        <dbReference type="ChEBI" id="CHEBI:57783"/>
    </ligand>
</feature>
<feature type="domain" description="Glycerol-3-phosphate dehydrogenase NAD-dependent C-terminal" evidence="19">
    <location>
        <begin position="178"/>
        <end position="318"/>
    </location>
</feature>
<feature type="binding site" evidence="13">
    <location>
        <position position="277"/>
    </location>
    <ligand>
        <name>NADPH</name>
        <dbReference type="ChEBI" id="CHEBI:57783"/>
    </ligand>
</feature>
<dbReference type="SUPFAM" id="SSF51735">
    <property type="entry name" value="NAD(P)-binding Rossmann-fold domains"/>
    <property type="match status" value="1"/>
</dbReference>
<evidence type="ECO:0000259" key="18">
    <source>
        <dbReference type="Pfam" id="PF01210"/>
    </source>
</evidence>
<sequence length="329" mass="35223">MNAKTIAILGAGSWGTAVALHLAQGGHQVLLWGHNPQHVHRMAEEKCNSVYLPGVPFPENLTPAVSLNECLEQAEYVIIAVPSHAFAELLSQINKAPKGLIWITKGVDPVTHQLLSELVAGRWGADFPVAVVSGPSFAKEVARYLPTVLTLAGNNSSYQKKVHKLFHHGNVRVYLSDDLIGVQLCGAVKNILAIACGISDGLGYGSNAKAALITRGLAEMSRLGLSLGAKQETFIGLAGVGDLVLTCTDDQSRNRRFGLLLGQQSSIAEAEKHIGQVVEGKHNAAQICAIAQKNKIEMPICEQINALLQNKLQAKEAVNNLMSRPAKEE</sequence>
<dbReference type="PANTHER" id="PTHR11728:SF1">
    <property type="entry name" value="GLYCEROL-3-PHOSPHATE DEHYDROGENASE [NAD(+)] 2, CHLOROPLASTIC"/>
    <property type="match status" value="1"/>
</dbReference>
<feature type="binding site" evidence="13">
    <location>
        <position position="105"/>
    </location>
    <ligand>
        <name>sn-glycerol 3-phosphate</name>
        <dbReference type="ChEBI" id="CHEBI:57597"/>
    </ligand>
</feature>
<dbReference type="InterPro" id="IPR036291">
    <property type="entry name" value="NAD(P)-bd_dom_sf"/>
</dbReference>
<dbReference type="EC" id="1.1.1.94" evidence="10 13"/>
<keyword evidence="2 13" id="KW-0444">Lipid biosynthesis</keyword>
<evidence type="ECO:0000256" key="4">
    <source>
        <dbReference type="ARBA" id="ARBA00023002"/>
    </source>
</evidence>
<keyword evidence="13" id="KW-0963">Cytoplasm</keyword>
<feature type="binding site" evidence="13">
    <location>
        <position position="189"/>
    </location>
    <ligand>
        <name>sn-glycerol 3-phosphate</name>
        <dbReference type="ChEBI" id="CHEBI:57597"/>
    </ligand>
</feature>
<dbReference type="InterPro" id="IPR006168">
    <property type="entry name" value="G3P_DH_NAD-dep"/>
</dbReference>
<dbReference type="InterPro" id="IPR008927">
    <property type="entry name" value="6-PGluconate_DH-like_C_sf"/>
</dbReference>
<comment type="pathway">
    <text evidence="13">Membrane lipid metabolism; glycerophospholipid metabolism.</text>
</comment>
<dbReference type="EMBL" id="LNYW01000069">
    <property type="protein sequence ID" value="KTD57252.1"/>
    <property type="molecule type" value="Genomic_DNA"/>
</dbReference>
<dbReference type="GO" id="GO:0141153">
    <property type="term" value="F:glycerol-3-phosphate dehydrogenase (NADP+) activity"/>
    <property type="evidence" value="ECO:0007669"/>
    <property type="project" value="RHEA"/>
</dbReference>
<dbReference type="GO" id="GO:0046474">
    <property type="term" value="P:glycerophospholipid biosynthetic process"/>
    <property type="evidence" value="ECO:0007669"/>
    <property type="project" value="TreeGrafter"/>
</dbReference>
<keyword evidence="21" id="KW-1185">Reference proteome</keyword>
<feature type="binding site" evidence="13">
    <location>
        <position position="138"/>
    </location>
    <ligand>
        <name>NADPH</name>
        <dbReference type="ChEBI" id="CHEBI:57783"/>
    </ligand>
</feature>
<evidence type="ECO:0000256" key="15">
    <source>
        <dbReference type="PIRSR" id="PIRSR000114-2"/>
    </source>
</evidence>
<evidence type="ECO:0000256" key="16">
    <source>
        <dbReference type="PIRSR" id="PIRSR000114-3"/>
    </source>
</evidence>
<keyword evidence="6 13" id="KW-0443">Lipid metabolism</keyword>
<feature type="binding site" evidence="13">
    <location>
        <position position="51"/>
    </location>
    <ligand>
        <name>NADPH</name>
        <dbReference type="ChEBI" id="CHEBI:57783"/>
    </ligand>
</feature>
<dbReference type="InterPro" id="IPR011128">
    <property type="entry name" value="G3P_DH_NAD-dep_N"/>
</dbReference>
<dbReference type="PRINTS" id="PR00077">
    <property type="entry name" value="GPDHDRGNASE"/>
</dbReference>
<keyword evidence="5 13" id="KW-0520">NAD</keyword>
<evidence type="ECO:0000256" key="14">
    <source>
        <dbReference type="PIRSR" id="PIRSR000114-1"/>
    </source>
</evidence>
<evidence type="ECO:0000256" key="17">
    <source>
        <dbReference type="RuleBase" id="RU000437"/>
    </source>
</evidence>
<organism evidence="20 21">
    <name type="scientific">Legionella shakespearei DSM 23087</name>
    <dbReference type="NCBI Taxonomy" id="1122169"/>
    <lineage>
        <taxon>Bacteria</taxon>
        <taxon>Pseudomonadati</taxon>
        <taxon>Pseudomonadota</taxon>
        <taxon>Gammaproteobacteria</taxon>
        <taxon>Legionellales</taxon>
        <taxon>Legionellaceae</taxon>
        <taxon>Legionella</taxon>
    </lineage>
</organism>
<dbReference type="SUPFAM" id="SSF48179">
    <property type="entry name" value="6-phosphogluconate dehydrogenase C-terminal domain-like"/>
    <property type="match status" value="1"/>
</dbReference>
<feature type="binding site" evidence="13">
    <location>
        <position position="14"/>
    </location>
    <ligand>
        <name>NADPH</name>
        <dbReference type="ChEBI" id="CHEBI:57783"/>
    </ligand>
</feature>
<dbReference type="NCBIfam" id="NF000942">
    <property type="entry name" value="PRK00094.1-4"/>
    <property type="match status" value="1"/>
</dbReference>
<comment type="function">
    <text evidence="13">Catalyzes the reduction of the glycolytic intermediate dihydroxyacetone phosphate (DHAP) to sn-glycerol 3-phosphate (G3P), the key precursor for phospholipid synthesis.</text>
</comment>
<dbReference type="GO" id="GO:0046168">
    <property type="term" value="P:glycerol-3-phosphate catabolic process"/>
    <property type="evidence" value="ECO:0007669"/>
    <property type="project" value="InterPro"/>
</dbReference>
<dbReference type="Gene3D" id="1.10.1040.10">
    <property type="entry name" value="N-(1-d-carboxylethyl)-l-norvaline Dehydrogenase, domain 2"/>
    <property type="match status" value="1"/>
</dbReference>
<dbReference type="PROSITE" id="PS00957">
    <property type="entry name" value="NAD_G3PDH"/>
    <property type="match status" value="1"/>
</dbReference>
<comment type="similarity">
    <text evidence="1 13 17">Belongs to the NAD-dependent glycerol-3-phosphate dehydrogenase family.</text>
</comment>
<keyword evidence="13" id="KW-0547">Nucleotide-binding</keyword>
<dbReference type="Gene3D" id="3.40.50.720">
    <property type="entry name" value="NAD(P)-binding Rossmann-like Domain"/>
    <property type="match status" value="1"/>
</dbReference>
<keyword evidence="4 13" id="KW-0560">Oxidoreductase</keyword>
<feature type="binding site" evidence="13">
    <location>
        <position position="254"/>
    </location>
    <ligand>
        <name>sn-glycerol 3-phosphate</name>
        <dbReference type="ChEBI" id="CHEBI:57597"/>
    </ligand>
</feature>
<dbReference type="GO" id="GO:0005829">
    <property type="term" value="C:cytosol"/>
    <property type="evidence" value="ECO:0007669"/>
    <property type="project" value="TreeGrafter"/>
</dbReference>
<feature type="binding site" evidence="15">
    <location>
        <begin position="253"/>
        <end position="254"/>
    </location>
    <ligand>
        <name>substrate</name>
    </ligand>
</feature>
<evidence type="ECO:0000256" key="7">
    <source>
        <dbReference type="ARBA" id="ARBA00023209"/>
    </source>
</evidence>
<dbReference type="GO" id="GO:0005975">
    <property type="term" value="P:carbohydrate metabolic process"/>
    <property type="evidence" value="ECO:0007669"/>
    <property type="project" value="InterPro"/>
</dbReference>
<comment type="catalytic activity">
    <reaction evidence="13">
        <text>sn-glycerol 3-phosphate + NAD(+) = dihydroxyacetone phosphate + NADH + H(+)</text>
        <dbReference type="Rhea" id="RHEA:11092"/>
        <dbReference type="ChEBI" id="CHEBI:15378"/>
        <dbReference type="ChEBI" id="CHEBI:57540"/>
        <dbReference type="ChEBI" id="CHEBI:57597"/>
        <dbReference type="ChEBI" id="CHEBI:57642"/>
        <dbReference type="ChEBI" id="CHEBI:57945"/>
        <dbReference type="EC" id="1.1.1.94"/>
    </reaction>
</comment>
<dbReference type="PATRIC" id="fig|1122169.6.peg.3037"/>
<dbReference type="InterPro" id="IPR013328">
    <property type="entry name" value="6PGD_dom2"/>
</dbReference>
<comment type="subcellular location">
    <subcellularLocation>
        <location evidence="13">Cytoplasm</location>
    </subcellularLocation>
</comment>
<dbReference type="GO" id="GO:0141152">
    <property type="term" value="F:glycerol-3-phosphate dehydrogenase (NAD+) activity"/>
    <property type="evidence" value="ECO:0007669"/>
    <property type="project" value="RHEA"/>
</dbReference>
<dbReference type="GO" id="GO:0046167">
    <property type="term" value="P:glycerol-3-phosphate biosynthetic process"/>
    <property type="evidence" value="ECO:0007669"/>
    <property type="project" value="UniProtKB-UniRule"/>
</dbReference>
<evidence type="ECO:0000256" key="9">
    <source>
        <dbReference type="ARBA" id="ARBA00052716"/>
    </source>
</evidence>
<evidence type="ECO:0000256" key="6">
    <source>
        <dbReference type="ARBA" id="ARBA00023098"/>
    </source>
</evidence>
<dbReference type="STRING" id="1122169.Lsha_2634"/>
<evidence type="ECO:0000256" key="1">
    <source>
        <dbReference type="ARBA" id="ARBA00011009"/>
    </source>
</evidence>
<evidence type="ECO:0000313" key="21">
    <source>
        <dbReference type="Proteomes" id="UP000054600"/>
    </source>
</evidence>
<dbReference type="AlphaFoldDB" id="A0A0W0YKL0"/>
<comment type="caution">
    <text evidence="13">Lacks conserved residue(s) required for the propagation of feature annotation.</text>
</comment>
<feature type="binding site" evidence="13">
    <location>
        <position position="242"/>
    </location>
    <ligand>
        <name>sn-glycerol 3-phosphate</name>
        <dbReference type="ChEBI" id="CHEBI:57597"/>
    </ligand>
</feature>
<feature type="active site" description="Proton acceptor" evidence="13 14">
    <location>
        <position position="189"/>
    </location>
</feature>
<evidence type="ECO:0000256" key="10">
    <source>
        <dbReference type="ARBA" id="ARBA00066687"/>
    </source>
</evidence>
<evidence type="ECO:0000259" key="19">
    <source>
        <dbReference type="Pfam" id="PF07479"/>
    </source>
</evidence>
<dbReference type="FunFam" id="1.10.1040.10:FF:000001">
    <property type="entry name" value="Glycerol-3-phosphate dehydrogenase [NAD(P)+]"/>
    <property type="match status" value="1"/>
</dbReference>
<evidence type="ECO:0000256" key="3">
    <source>
        <dbReference type="ARBA" id="ARBA00022857"/>
    </source>
</evidence>
<feature type="binding site" evidence="16">
    <location>
        <position position="253"/>
    </location>
    <ligand>
        <name>NAD(+)</name>
        <dbReference type="ChEBI" id="CHEBI:57540"/>
    </ligand>
</feature>
<keyword evidence="3 13" id="KW-0521">NADP</keyword>
<proteinExistence type="inferred from homology"/>
<feature type="binding site" evidence="13">
    <location>
        <position position="136"/>
    </location>
    <ligand>
        <name>sn-glycerol 3-phosphate</name>
        <dbReference type="ChEBI" id="CHEBI:57597"/>
    </ligand>
</feature>
<dbReference type="Proteomes" id="UP000054600">
    <property type="component" value="Unassembled WGS sequence"/>
</dbReference>
<dbReference type="FunFam" id="3.40.50.720:FF:000019">
    <property type="entry name" value="Glycerol-3-phosphate dehydrogenase [NAD(P)+]"/>
    <property type="match status" value="1"/>
</dbReference>
<feature type="binding site" evidence="13">
    <location>
        <position position="253"/>
    </location>
    <ligand>
        <name>NADPH</name>
        <dbReference type="ChEBI" id="CHEBI:57783"/>
    </ligand>
</feature>
<feature type="binding site" evidence="16">
    <location>
        <position position="138"/>
    </location>
    <ligand>
        <name>NAD(+)</name>
        <dbReference type="ChEBI" id="CHEBI:57540"/>
    </ligand>
</feature>
<feature type="binding site" evidence="16">
    <location>
        <begin position="10"/>
        <end position="15"/>
    </location>
    <ligand>
        <name>NAD(+)</name>
        <dbReference type="ChEBI" id="CHEBI:57540"/>
    </ligand>
</feature>
<dbReference type="GO" id="GO:0051287">
    <property type="term" value="F:NAD binding"/>
    <property type="evidence" value="ECO:0007669"/>
    <property type="project" value="InterPro"/>
</dbReference>
<reference evidence="20 21" key="1">
    <citation type="submission" date="2015-11" db="EMBL/GenBank/DDBJ databases">
        <title>Genomic analysis of 38 Legionella species identifies large and diverse effector repertoires.</title>
        <authorList>
            <person name="Burstein D."/>
            <person name="Amaro F."/>
            <person name="Zusman T."/>
            <person name="Lifshitz Z."/>
            <person name="Cohen O."/>
            <person name="Gilbert J.A."/>
            <person name="Pupko T."/>
            <person name="Shuman H.A."/>
            <person name="Segal G."/>
        </authorList>
    </citation>
    <scope>NUCLEOTIDE SEQUENCE [LARGE SCALE GENOMIC DNA]</scope>
    <source>
        <strain evidence="20 21">ATCC 49655</strain>
    </source>
</reference>
<evidence type="ECO:0000313" key="20">
    <source>
        <dbReference type="EMBL" id="KTD57252.1"/>
    </source>
</evidence>
<keyword evidence="7 13" id="KW-0594">Phospholipid biosynthesis</keyword>
<dbReference type="PANTHER" id="PTHR11728">
    <property type="entry name" value="GLYCEROL-3-PHOSPHATE DEHYDROGENASE"/>
    <property type="match status" value="1"/>
</dbReference>
<feature type="binding site" evidence="13">
    <location>
        <position position="34"/>
    </location>
    <ligand>
        <name>NADPH</name>
        <dbReference type="ChEBI" id="CHEBI:57783"/>
    </ligand>
</feature>
<dbReference type="RefSeq" id="WP_018577211.1">
    <property type="nucleotide sequence ID" value="NZ_KB892396.1"/>
</dbReference>
<feature type="binding site" evidence="13">
    <location>
        <position position="134"/>
    </location>
    <ligand>
        <name>sn-glycerol 3-phosphate</name>
        <dbReference type="ChEBI" id="CHEBI:57597"/>
    </ligand>
</feature>
<dbReference type="Pfam" id="PF01210">
    <property type="entry name" value="NAD_Gly3P_dh_N"/>
    <property type="match status" value="1"/>
</dbReference>
<feature type="binding site" evidence="13">
    <location>
        <position position="252"/>
    </location>
    <ligand>
        <name>sn-glycerol 3-phosphate</name>
        <dbReference type="ChEBI" id="CHEBI:57597"/>
    </ligand>
</feature>